<gene>
    <name evidence="1" type="ORF">FRACYDRAFT_235850</name>
</gene>
<dbReference type="InParanoid" id="A0A1E7FNN7"/>
<dbReference type="AlphaFoldDB" id="A0A1E7FNN7"/>
<dbReference type="KEGG" id="fcy:FRACYDRAFT_235850"/>
<evidence type="ECO:0000313" key="2">
    <source>
        <dbReference type="Proteomes" id="UP000095751"/>
    </source>
</evidence>
<protein>
    <submittedName>
        <fullName evidence="1">Uncharacterized protein</fullName>
    </submittedName>
</protein>
<proteinExistence type="predicted"/>
<dbReference type="Proteomes" id="UP000095751">
    <property type="component" value="Unassembled WGS sequence"/>
</dbReference>
<keyword evidence="2" id="KW-1185">Reference proteome</keyword>
<dbReference type="EMBL" id="KV784355">
    <property type="protein sequence ID" value="OEU19789.1"/>
    <property type="molecule type" value="Genomic_DNA"/>
</dbReference>
<accession>A0A1E7FNN7</accession>
<organism evidence="1 2">
    <name type="scientific">Fragilariopsis cylindrus CCMP1102</name>
    <dbReference type="NCBI Taxonomy" id="635003"/>
    <lineage>
        <taxon>Eukaryota</taxon>
        <taxon>Sar</taxon>
        <taxon>Stramenopiles</taxon>
        <taxon>Ochrophyta</taxon>
        <taxon>Bacillariophyta</taxon>
        <taxon>Bacillariophyceae</taxon>
        <taxon>Bacillariophycidae</taxon>
        <taxon>Bacillariales</taxon>
        <taxon>Bacillariaceae</taxon>
        <taxon>Fragilariopsis</taxon>
    </lineage>
</organism>
<sequence length="574" mass="64265">MGEMVQFDADCLEVTAEVNVFKIATYKTKLIADPSVELFPPVDDADAQVETRKVRKSAFIPYCLMQYVLDKDLTPRDAFLLLHPLIENAGLLDACSTLLDWLRVAGTMPSPNAIPLVGLDVPGKAVRIERPLLKFVREQVLFRDLKGLRPTATATTDPLALQMERAVTTLTEAHLRTEEANERRRFEKEKPKDVEDLYTGALFEKLCFLTSTSQDRTDELPGLYSRIAQQKKKESLHSIIQQTIDDHAQKFDMIEGPIVSTGSMQLFKTLRFQGVDEQDLGSGILPMSLTPPGAVSSQARAQLIEHNENALTYDFMMSTDGQQISSGDAKLLSKTKGYVPTEWSEAKAQVEAYQPVVTAILGELHPTALEYIRAVKYASTIFLSLKQALEDKVGRKQAPAVYSYIFHSSMHGWFREQYHTRYPVPPPELVNDFRRFSMRKNLEWLPNISDIESIRTLGQVEAPIAPRSPTKKTTAAATNSGIGTRVVNPFWDGRFKLDNAFCTVVKEKAARKIIGAAKACGKIFPMTADGKERCITWHAKGYCGASCKQAYDHKELETPELKDTLYEFVRAGCT</sequence>
<name>A0A1E7FNN7_9STRA</name>
<evidence type="ECO:0000313" key="1">
    <source>
        <dbReference type="EMBL" id="OEU19789.1"/>
    </source>
</evidence>
<reference evidence="1 2" key="1">
    <citation type="submission" date="2016-09" db="EMBL/GenBank/DDBJ databases">
        <title>Extensive genetic diversity and differential bi-allelic expression allows diatom success in the polar Southern Ocean.</title>
        <authorList>
            <consortium name="DOE Joint Genome Institute"/>
            <person name="Mock T."/>
            <person name="Otillar R.P."/>
            <person name="Strauss J."/>
            <person name="Dupont C."/>
            <person name="Frickenhaus S."/>
            <person name="Maumus F."/>
            <person name="Mcmullan M."/>
            <person name="Sanges R."/>
            <person name="Schmutz J."/>
            <person name="Toseland A."/>
            <person name="Valas R."/>
            <person name="Veluchamy A."/>
            <person name="Ward B.J."/>
            <person name="Allen A."/>
            <person name="Barry K."/>
            <person name="Falciatore A."/>
            <person name="Ferrante M."/>
            <person name="Fortunato A.E."/>
            <person name="Gloeckner G."/>
            <person name="Gruber A."/>
            <person name="Hipkin R."/>
            <person name="Janech M."/>
            <person name="Kroth P."/>
            <person name="Leese F."/>
            <person name="Lindquist E."/>
            <person name="Lyon B.R."/>
            <person name="Martin J."/>
            <person name="Mayer C."/>
            <person name="Parker M."/>
            <person name="Quesneville H."/>
            <person name="Raymond J."/>
            <person name="Uhlig C."/>
            <person name="Valentin K.U."/>
            <person name="Worden A.Z."/>
            <person name="Armbrust E.V."/>
            <person name="Bowler C."/>
            <person name="Green B."/>
            <person name="Moulton V."/>
            <person name="Van Oosterhout C."/>
            <person name="Grigoriev I."/>
        </authorList>
    </citation>
    <scope>NUCLEOTIDE SEQUENCE [LARGE SCALE GENOMIC DNA]</scope>
    <source>
        <strain evidence="1 2">CCMP1102</strain>
    </source>
</reference>